<dbReference type="EMBL" id="JARIHO010000042">
    <property type="protein sequence ID" value="KAJ7326200.1"/>
    <property type="molecule type" value="Genomic_DNA"/>
</dbReference>
<keyword evidence="3" id="KW-1185">Reference proteome</keyword>
<feature type="compositionally biased region" description="Basic and acidic residues" evidence="1">
    <location>
        <begin position="253"/>
        <end position="269"/>
    </location>
</feature>
<evidence type="ECO:0000313" key="3">
    <source>
        <dbReference type="Proteomes" id="UP001218218"/>
    </source>
</evidence>
<evidence type="ECO:0000313" key="2">
    <source>
        <dbReference type="EMBL" id="KAJ7326200.1"/>
    </source>
</evidence>
<feature type="region of interest" description="Disordered" evidence="1">
    <location>
        <begin position="249"/>
        <end position="280"/>
    </location>
</feature>
<feature type="region of interest" description="Disordered" evidence="1">
    <location>
        <begin position="128"/>
        <end position="149"/>
    </location>
</feature>
<feature type="region of interest" description="Disordered" evidence="1">
    <location>
        <begin position="103"/>
        <end position="122"/>
    </location>
</feature>
<accession>A0AAD7EHR9</accession>
<protein>
    <submittedName>
        <fullName evidence="2">Uncharacterized protein</fullName>
    </submittedName>
</protein>
<name>A0AAD7EHR9_9AGAR</name>
<evidence type="ECO:0000256" key="1">
    <source>
        <dbReference type="SAM" id="MobiDB-lite"/>
    </source>
</evidence>
<reference evidence="2" key="1">
    <citation type="submission" date="2023-03" db="EMBL/GenBank/DDBJ databases">
        <title>Massive genome expansion in bonnet fungi (Mycena s.s.) driven by repeated elements and novel gene families across ecological guilds.</title>
        <authorList>
            <consortium name="Lawrence Berkeley National Laboratory"/>
            <person name="Harder C.B."/>
            <person name="Miyauchi S."/>
            <person name="Viragh M."/>
            <person name="Kuo A."/>
            <person name="Thoen E."/>
            <person name="Andreopoulos B."/>
            <person name="Lu D."/>
            <person name="Skrede I."/>
            <person name="Drula E."/>
            <person name="Henrissat B."/>
            <person name="Morin E."/>
            <person name="Kohler A."/>
            <person name="Barry K."/>
            <person name="LaButti K."/>
            <person name="Morin E."/>
            <person name="Salamov A."/>
            <person name="Lipzen A."/>
            <person name="Mereny Z."/>
            <person name="Hegedus B."/>
            <person name="Baldrian P."/>
            <person name="Stursova M."/>
            <person name="Weitz H."/>
            <person name="Taylor A."/>
            <person name="Grigoriev I.V."/>
            <person name="Nagy L.G."/>
            <person name="Martin F."/>
            <person name="Kauserud H."/>
        </authorList>
    </citation>
    <scope>NUCLEOTIDE SEQUENCE</scope>
    <source>
        <strain evidence="2">CBHHK002</strain>
    </source>
</reference>
<proteinExistence type="predicted"/>
<sequence>MYPDGRANPAPVHFAKNSRVEIPPVSRRLLHQRHLDREGRAICRIVYSHGIGIETISNVFCVADDTVIRAIENKATDEKHDKAENDYWYVSAEYREKYPSLSGNYEVSNSRDNGPQAGNSQSCISQPTKVVAAKKPQSSGCDKDRGNTRHSDLGEDAVWLRNPTARDFKDNRPVINESVGKLDRKGRAICRIVHRYFKNYTKIATIFGISRHDRVRRAVLNDCSSRDDVAEDYDYAGKEFKNEYPPASIRCQQDSDKRPRSPELDDVPQKRARRDKIPASQTRVPQKILVVELPARSAMKVTPKNPVVELLPMIRRDDPGTVGIKSFLGNIGGFDLSHWQETFKEKGLNTMGDLATLASLEESRLVKTLTRLFSGNMAEVHIILLADALLDLAKDTA</sequence>
<organism evidence="2 3">
    <name type="scientific">Mycena albidolilacea</name>
    <dbReference type="NCBI Taxonomy" id="1033008"/>
    <lineage>
        <taxon>Eukaryota</taxon>
        <taxon>Fungi</taxon>
        <taxon>Dikarya</taxon>
        <taxon>Basidiomycota</taxon>
        <taxon>Agaricomycotina</taxon>
        <taxon>Agaricomycetes</taxon>
        <taxon>Agaricomycetidae</taxon>
        <taxon>Agaricales</taxon>
        <taxon>Marasmiineae</taxon>
        <taxon>Mycenaceae</taxon>
        <taxon>Mycena</taxon>
    </lineage>
</organism>
<dbReference type="Proteomes" id="UP001218218">
    <property type="component" value="Unassembled WGS sequence"/>
</dbReference>
<gene>
    <name evidence="2" type="ORF">DFH08DRAFT_885047</name>
</gene>
<comment type="caution">
    <text evidence="2">The sequence shown here is derived from an EMBL/GenBank/DDBJ whole genome shotgun (WGS) entry which is preliminary data.</text>
</comment>
<dbReference type="AlphaFoldDB" id="A0AAD7EHR9"/>